<gene>
    <name evidence="1" type="ORF">POCTA_138.1.T0320019</name>
</gene>
<sequence length="44" mass="5337">MSLQQIQQHINQIKTSYQMPNKEFQNTFKLFESCFTLLDKNNQE</sequence>
<dbReference type="Proteomes" id="UP000683925">
    <property type="component" value="Unassembled WGS sequence"/>
</dbReference>
<comment type="caution">
    <text evidence="1">The sequence shown here is derived from an EMBL/GenBank/DDBJ whole genome shotgun (WGS) entry which is preliminary data.</text>
</comment>
<dbReference type="AlphaFoldDB" id="A0A8S1TXI6"/>
<proteinExistence type="predicted"/>
<dbReference type="OrthoDB" id="10326604at2759"/>
<keyword evidence="2" id="KW-1185">Reference proteome</keyword>
<name>A0A8S1TXI6_PAROT</name>
<accession>A0A8S1TXI6</accession>
<reference evidence="1" key="1">
    <citation type="submission" date="2021-01" db="EMBL/GenBank/DDBJ databases">
        <authorList>
            <consortium name="Genoscope - CEA"/>
            <person name="William W."/>
        </authorList>
    </citation>
    <scope>NUCLEOTIDE SEQUENCE</scope>
</reference>
<dbReference type="EMBL" id="CAJJDP010000032">
    <property type="protein sequence ID" value="CAD8156272.1"/>
    <property type="molecule type" value="Genomic_DNA"/>
</dbReference>
<organism evidence="1 2">
    <name type="scientific">Paramecium octaurelia</name>
    <dbReference type="NCBI Taxonomy" id="43137"/>
    <lineage>
        <taxon>Eukaryota</taxon>
        <taxon>Sar</taxon>
        <taxon>Alveolata</taxon>
        <taxon>Ciliophora</taxon>
        <taxon>Intramacronucleata</taxon>
        <taxon>Oligohymenophorea</taxon>
        <taxon>Peniculida</taxon>
        <taxon>Parameciidae</taxon>
        <taxon>Paramecium</taxon>
    </lineage>
</organism>
<evidence type="ECO:0000313" key="1">
    <source>
        <dbReference type="EMBL" id="CAD8156272.1"/>
    </source>
</evidence>
<protein>
    <submittedName>
        <fullName evidence="1">Uncharacterized protein</fullName>
    </submittedName>
</protein>
<evidence type="ECO:0000313" key="2">
    <source>
        <dbReference type="Proteomes" id="UP000683925"/>
    </source>
</evidence>